<keyword evidence="4" id="KW-1185">Reference proteome</keyword>
<feature type="region of interest" description="Disordered" evidence="1">
    <location>
        <begin position="1"/>
        <end position="22"/>
    </location>
</feature>
<reference evidence="3" key="1">
    <citation type="submission" date="2019-10" db="EMBL/GenBank/DDBJ databases">
        <authorList>
            <consortium name="DOE Joint Genome Institute"/>
            <person name="Kuo A."/>
            <person name="Miyauchi S."/>
            <person name="Kiss E."/>
            <person name="Drula E."/>
            <person name="Kohler A."/>
            <person name="Sanchez-Garcia M."/>
            <person name="Andreopoulos B."/>
            <person name="Barry K.W."/>
            <person name="Bonito G."/>
            <person name="Buee M."/>
            <person name="Carver A."/>
            <person name="Chen C."/>
            <person name="Cichocki N."/>
            <person name="Clum A."/>
            <person name="Culley D."/>
            <person name="Crous P.W."/>
            <person name="Fauchery L."/>
            <person name="Girlanda M."/>
            <person name="Hayes R."/>
            <person name="Keri Z."/>
            <person name="LaButti K."/>
            <person name="Lipzen A."/>
            <person name="Lombard V."/>
            <person name="Magnuson J."/>
            <person name="Maillard F."/>
            <person name="Morin E."/>
            <person name="Murat C."/>
            <person name="Nolan M."/>
            <person name="Ohm R."/>
            <person name="Pangilinan J."/>
            <person name="Pereira M."/>
            <person name="Perotto S."/>
            <person name="Peter M."/>
            <person name="Riley R."/>
            <person name="Sitrit Y."/>
            <person name="Stielow B."/>
            <person name="Szollosi G."/>
            <person name="Zifcakova L."/>
            <person name="Stursova M."/>
            <person name="Spatafora J.W."/>
            <person name="Tedersoo L."/>
            <person name="Vaario L.-M."/>
            <person name="Yamada A."/>
            <person name="Yan M."/>
            <person name="Wang P."/>
            <person name="Xu J."/>
            <person name="Bruns T."/>
            <person name="Baldrian P."/>
            <person name="Vilgalys R."/>
            <person name="Henrissat B."/>
            <person name="Grigoriev I.V."/>
            <person name="Hibbett D."/>
            <person name="Nagy L.G."/>
            <person name="Martin F.M."/>
        </authorList>
    </citation>
    <scope>NUCLEOTIDE SEQUENCE</scope>
    <source>
        <strain evidence="3">Prilba</strain>
    </source>
</reference>
<feature type="domain" description="C2H2-type" evidence="2">
    <location>
        <begin position="27"/>
        <end position="48"/>
    </location>
</feature>
<dbReference type="OrthoDB" id="3260371at2759"/>
<dbReference type="EMBL" id="WHVB01000019">
    <property type="protein sequence ID" value="KAF8472940.1"/>
    <property type="molecule type" value="Genomic_DNA"/>
</dbReference>
<comment type="caution">
    <text evidence="3">The sequence shown here is derived from an EMBL/GenBank/DDBJ whole genome shotgun (WGS) entry which is preliminary data.</text>
</comment>
<gene>
    <name evidence="3" type="ORF">DFH94DRAFT_764750</name>
</gene>
<evidence type="ECO:0000259" key="2">
    <source>
        <dbReference type="PROSITE" id="PS00028"/>
    </source>
</evidence>
<organism evidence="3 4">
    <name type="scientific">Russula ochroleuca</name>
    <dbReference type="NCBI Taxonomy" id="152965"/>
    <lineage>
        <taxon>Eukaryota</taxon>
        <taxon>Fungi</taxon>
        <taxon>Dikarya</taxon>
        <taxon>Basidiomycota</taxon>
        <taxon>Agaricomycotina</taxon>
        <taxon>Agaricomycetes</taxon>
        <taxon>Russulales</taxon>
        <taxon>Russulaceae</taxon>
        <taxon>Russula</taxon>
    </lineage>
</organism>
<dbReference type="PROSITE" id="PS00028">
    <property type="entry name" value="ZINC_FINGER_C2H2_1"/>
    <property type="match status" value="1"/>
</dbReference>
<dbReference type="InterPro" id="IPR013087">
    <property type="entry name" value="Znf_C2H2_type"/>
</dbReference>
<reference evidence="3" key="2">
    <citation type="journal article" date="2020" name="Nat. Commun.">
        <title>Large-scale genome sequencing of mycorrhizal fungi provides insights into the early evolution of symbiotic traits.</title>
        <authorList>
            <person name="Miyauchi S."/>
            <person name="Kiss E."/>
            <person name="Kuo A."/>
            <person name="Drula E."/>
            <person name="Kohler A."/>
            <person name="Sanchez-Garcia M."/>
            <person name="Morin E."/>
            <person name="Andreopoulos B."/>
            <person name="Barry K.W."/>
            <person name="Bonito G."/>
            <person name="Buee M."/>
            <person name="Carver A."/>
            <person name="Chen C."/>
            <person name="Cichocki N."/>
            <person name="Clum A."/>
            <person name="Culley D."/>
            <person name="Crous P.W."/>
            <person name="Fauchery L."/>
            <person name="Girlanda M."/>
            <person name="Hayes R.D."/>
            <person name="Keri Z."/>
            <person name="LaButti K."/>
            <person name="Lipzen A."/>
            <person name="Lombard V."/>
            <person name="Magnuson J."/>
            <person name="Maillard F."/>
            <person name="Murat C."/>
            <person name="Nolan M."/>
            <person name="Ohm R.A."/>
            <person name="Pangilinan J."/>
            <person name="Pereira M.F."/>
            <person name="Perotto S."/>
            <person name="Peter M."/>
            <person name="Pfister S."/>
            <person name="Riley R."/>
            <person name="Sitrit Y."/>
            <person name="Stielow J.B."/>
            <person name="Szollosi G."/>
            <person name="Zifcakova L."/>
            <person name="Stursova M."/>
            <person name="Spatafora J.W."/>
            <person name="Tedersoo L."/>
            <person name="Vaario L.M."/>
            <person name="Yamada A."/>
            <person name="Yan M."/>
            <person name="Wang P."/>
            <person name="Xu J."/>
            <person name="Bruns T."/>
            <person name="Baldrian P."/>
            <person name="Vilgalys R."/>
            <person name="Dunand C."/>
            <person name="Henrissat B."/>
            <person name="Grigoriev I.V."/>
            <person name="Hibbett D."/>
            <person name="Nagy L.G."/>
            <person name="Martin F.M."/>
        </authorList>
    </citation>
    <scope>NUCLEOTIDE SEQUENCE</scope>
    <source>
        <strain evidence="3">Prilba</strain>
    </source>
</reference>
<proteinExistence type="predicted"/>
<feature type="region of interest" description="Disordered" evidence="1">
    <location>
        <begin position="147"/>
        <end position="169"/>
    </location>
</feature>
<evidence type="ECO:0000313" key="4">
    <source>
        <dbReference type="Proteomes" id="UP000759537"/>
    </source>
</evidence>
<protein>
    <recommendedName>
        <fullName evidence="2">C2H2-type domain-containing protein</fullName>
    </recommendedName>
</protein>
<name>A0A9P5K0D9_9AGAM</name>
<feature type="compositionally biased region" description="Basic residues" evidence="1">
    <location>
        <begin position="150"/>
        <end position="160"/>
    </location>
</feature>
<dbReference type="Proteomes" id="UP000759537">
    <property type="component" value="Unassembled WGS sequence"/>
</dbReference>
<sequence length="169" mass="19710">MSTEQSMIQNTDAASSGQGPNQLPKTCVACKSPFDRNQELERHTQSFHLPYSVYCPHSCCNWRGPRIDELRTHYAKHLGQHEESAELDEYLIYDVKMVLDWIKNAKRGDFIRTAQNWALELVRQKTNELGKHEWLNDLGCCLEERERRAQHPRRRRASKKKNGDPSPGY</sequence>
<dbReference type="AlphaFoldDB" id="A0A9P5K0D9"/>
<accession>A0A9P5K0D9</accession>
<evidence type="ECO:0000313" key="3">
    <source>
        <dbReference type="EMBL" id="KAF8472940.1"/>
    </source>
</evidence>
<evidence type="ECO:0000256" key="1">
    <source>
        <dbReference type="SAM" id="MobiDB-lite"/>
    </source>
</evidence>